<evidence type="ECO:0000256" key="4">
    <source>
        <dbReference type="ARBA" id="ARBA00022691"/>
    </source>
</evidence>
<dbReference type="SUPFAM" id="SSF53335">
    <property type="entry name" value="S-adenosyl-L-methionine-dependent methyltransferases"/>
    <property type="match status" value="1"/>
</dbReference>
<dbReference type="GO" id="GO:0003677">
    <property type="term" value="F:DNA binding"/>
    <property type="evidence" value="ECO:0007669"/>
    <property type="project" value="InterPro"/>
</dbReference>
<gene>
    <name evidence="8" type="ORF">LDELB18P1_1042</name>
</gene>
<dbReference type="PANTHER" id="PTHR42933">
    <property type="entry name" value="SLR6095 PROTEIN"/>
    <property type="match status" value="1"/>
</dbReference>
<dbReference type="GO" id="GO:0009007">
    <property type="term" value="F:site-specific DNA-methyltransferase (adenine-specific) activity"/>
    <property type="evidence" value="ECO:0007669"/>
    <property type="project" value="UniProtKB-EC"/>
</dbReference>
<keyword evidence="3" id="KW-0808">Transferase</keyword>
<dbReference type="Gene3D" id="3.40.50.150">
    <property type="entry name" value="Vaccinia Virus protein VP39"/>
    <property type="match status" value="1"/>
</dbReference>
<keyword evidence="5" id="KW-0680">Restriction system</keyword>
<evidence type="ECO:0000313" key="8">
    <source>
        <dbReference type="EMBL" id="RZM16354.1"/>
    </source>
</evidence>
<dbReference type="RefSeq" id="WP_130137508.1">
    <property type="nucleotide sequence ID" value="NZ_SETJ01000045.1"/>
</dbReference>
<feature type="domain" description="DNA methylase adenine-specific" evidence="7">
    <location>
        <begin position="153"/>
        <end position="432"/>
    </location>
</feature>
<accession>A0A4Q7DVX3</accession>
<evidence type="ECO:0000256" key="3">
    <source>
        <dbReference type="ARBA" id="ARBA00022679"/>
    </source>
</evidence>
<keyword evidence="4" id="KW-0949">S-adenosyl-L-methionine</keyword>
<dbReference type="GO" id="GO:0009307">
    <property type="term" value="P:DNA restriction-modification system"/>
    <property type="evidence" value="ECO:0007669"/>
    <property type="project" value="UniProtKB-KW"/>
</dbReference>
<dbReference type="EMBL" id="SETJ01000045">
    <property type="protein sequence ID" value="RZM16354.1"/>
    <property type="molecule type" value="Genomic_DNA"/>
</dbReference>
<evidence type="ECO:0000256" key="1">
    <source>
        <dbReference type="ARBA" id="ARBA00011900"/>
    </source>
</evidence>
<dbReference type="InterPro" id="IPR051537">
    <property type="entry name" value="DNA_Adenine_Mtase"/>
</dbReference>
<dbReference type="GO" id="GO:0008170">
    <property type="term" value="F:N-methyltransferase activity"/>
    <property type="evidence" value="ECO:0007669"/>
    <property type="project" value="InterPro"/>
</dbReference>
<dbReference type="Proteomes" id="UP000292818">
    <property type="component" value="Unassembled WGS sequence"/>
</dbReference>
<organism evidence="8 9">
    <name type="scientific">Lactobacillus delbrueckii</name>
    <dbReference type="NCBI Taxonomy" id="1584"/>
    <lineage>
        <taxon>Bacteria</taxon>
        <taxon>Bacillati</taxon>
        <taxon>Bacillota</taxon>
        <taxon>Bacilli</taxon>
        <taxon>Lactobacillales</taxon>
        <taxon>Lactobacillaceae</taxon>
        <taxon>Lactobacillus</taxon>
    </lineage>
</organism>
<dbReference type="InterPro" id="IPR029063">
    <property type="entry name" value="SAM-dependent_MTases_sf"/>
</dbReference>
<evidence type="ECO:0000256" key="6">
    <source>
        <dbReference type="ARBA" id="ARBA00047942"/>
    </source>
</evidence>
<comment type="caution">
    <text evidence="8">The sequence shown here is derived from an EMBL/GenBank/DDBJ whole genome shotgun (WGS) entry which is preliminary data.</text>
</comment>
<dbReference type="PANTHER" id="PTHR42933:SF1">
    <property type="entry name" value="SITE-SPECIFIC DNA-METHYLTRANSFERASE (ADENINE-SPECIFIC)"/>
    <property type="match status" value="1"/>
</dbReference>
<dbReference type="GO" id="GO:0032259">
    <property type="term" value="P:methylation"/>
    <property type="evidence" value="ECO:0007669"/>
    <property type="project" value="UniProtKB-KW"/>
</dbReference>
<sequence length="480" mass="55490">MISKERIDQISKDILEKSSFTFENGSTAFELLAYKILSDRQRAIKPVDENESRDKIGYYIEPNYSFEKVAQRDRTNPESWYEAFQKFAVTNPLLLDMFTSEYPHLGEIKDKSLEDYLTTCDFTGFSVTESSFLFDELLENYYSDRRMMYSGDAPKQLRKLIAEILNSEVKTEKVSIFDPVAMFGSLLLTLKEKFQSKVELRGEEFSSDIFRLSKMNMLIHGIDAQTIHDNFVRGDFLKDEEFDANSKFDIIPMIPPFSRHWDANPELLNDPCFSEVGVLPPKSKADYAYVLRGLQHLSEDGTMAVMLPTGALFRSATEGEIRKYLLEKRNIHAVISLPQGARNYMAIYTVLLIFKQKKSDKILFIDASRDGVKNATRLKQNFLTEEGFTKILHTYRNREEVDRYSRLVSLDEIRENDYNLNIPRYIDTFSEKKIDVEATMSSLSAKQKVIEKSKKEMIELLNKLDTPEARQAIKAVSISE</sequence>
<dbReference type="InterPro" id="IPR003356">
    <property type="entry name" value="DNA_methylase_A-5"/>
</dbReference>
<evidence type="ECO:0000259" key="7">
    <source>
        <dbReference type="Pfam" id="PF02384"/>
    </source>
</evidence>
<dbReference type="EC" id="2.1.1.72" evidence="1"/>
<evidence type="ECO:0000256" key="5">
    <source>
        <dbReference type="ARBA" id="ARBA00022747"/>
    </source>
</evidence>
<protein>
    <recommendedName>
        <fullName evidence="1">site-specific DNA-methyltransferase (adenine-specific)</fullName>
        <ecNumber evidence="1">2.1.1.72</ecNumber>
    </recommendedName>
</protein>
<dbReference type="Pfam" id="PF02384">
    <property type="entry name" value="N6_Mtase"/>
    <property type="match status" value="1"/>
</dbReference>
<reference evidence="8 9" key="1">
    <citation type="submission" date="2019-01" db="EMBL/GenBank/DDBJ databases">
        <title>Colonization of the human gut by bovine bacteria present in Parmesan cheese.</title>
        <authorList>
            <person name="Lugli G.A."/>
            <person name="Milani C."/>
        </authorList>
    </citation>
    <scope>NUCLEOTIDE SEQUENCE [LARGE SCALE GENOMIC DNA]</scope>
    <source>
        <strain evidence="8 9">LDELB18P1</strain>
    </source>
</reference>
<keyword evidence="2 8" id="KW-0489">Methyltransferase</keyword>
<dbReference type="AlphaFoldDB" id="A0A4Q7DVX3"/>
<comment type="catalytic activity">
    <reaction evidence="6">
        <text>a 2'-deoxyadenosine in DNA + S-adenosyl-L-methionine = an N(6)-methyl-2'-deoxyadenosine in DNA + S-adenosyl-L-homocysteine + H(+)</text>
        <dbReference type="Rhea" id="RHEA:15197"/>
        <dbReference type="Rhea" id="RHEA-COMP:12418"/>
        <dbReference type="Rhea" id="RHEA-COMP:12419"/>
        <dbReference type="ChEBI" id="CHEBI:15378"/>
        <dbReference type="ChEBI" id="CHEBI:57856"/>
        <dbReference type="ChEBI" id="CHEBI:59789"/>
        <dbReference type="ChEBI" id="CHEBI:90615"/>
        <dbReference type="ChEBI" id="CHEBI:90616"/>
        <dbReference type="EC" id="2.1.1.72"/>
    </reaction>
</comment>
<evidence type="ECO:0000256" key="2">
    <source>
        <dbReference type="ARBA" id="ARBA00022603"/>
    </source>
</evidence>
<dbReference type="PRINTS" id="PR00507">
    <property type="entry name" value="N12N6MTFRASE"/>
</dbReference>
<proteinExistence type="predicted"/>
<evidence type="ECO:0000313" key="9">
    <source>
        <dbReference type="Proteomes" id="UP000292818"/>
    </source>
</evidence>
<name>A0A4Q7DVX3_9LACO</name>